<dbReference type="HGNC" id="HGNC:8740">
    <property type="gene designation" value="CHMP1A"/>
</dbReference>
<dbReference type="Bgee" id="ENSG00000131165">
    <property type="expression patterns" value="Expressed in endometrium epithelium and 213 other cell types or tissues"/>
</dbReference>
<protein>
    <submittedName>
        <fullName evidence="2">Charged multivesicular body protein 1A</fullName>
    </submittedName>
</protein>
<name>A0A6Q8PFF8_HUMAN</name>
<dbReference type="Ensembl" id="ENST00000675536.1">
    <property type="protein sequence ID" value="ENSP00000501759.1"/>
    <property type="gene ID" value="ENSG00000131165.17"/>
</dbReference>
<dbReference type="GO" id="GO:0005829">
    <property type="term" value="C:cytosol"/>
    <property type="evidence" value="ECO:0000314"/>
    <property type="project" value="HPA"/>
</dbReference>
<dbReference type="OrthoDB" id="10266568at2759"/>
<feature type="region of interest" description="Disordered" evidence="1">
    <location>
        <begin position="72"/>
        <end position="188"/>
    </location>
</feature>
<proteinExistence type="evidence at protein level"/>
<evidence type="ECO:0000313" key="2">
    <source>
        <dbReference type="Ensembl" id="ENSP00000501759.1"/>
    </source>
</evidence>
<reference evidence="2 3" key="2">
    <citation type="journal article" date="2004" name="Nature">
        <title>Finishing the euchromatic sequence of the human genome.</title>
        <authorList>
            <consortium name="International Human Genome Sequencing Consortium"/>
        </authorList>
    </citation>
    <scope>NUCLEOTIDE SEQUENCE [LARGE SCALE GENOMIC DNA]</scope>
</reference>
<dbReference type="OpenTargets" id="ENSG00000131165"/>
<sequence length="265" mass="27898">MDDTLFQLKFTAKQLEKLAKKAEKDSKAEQAKVKKQGAHTPPSSSSCFPPRVSGPSAEKCRVCPCVCRERHPQEERRCELASDGVPRRRSGLQGADSCDYEGGDQEYGPGDQSPGQGPEHHGPAEGLLSDGQVRAAGAEPGRPYIGDGGLHELGHHPDHAAGAGGQPHHADRRGEWPGGAGPAQPAARGRLCRGRELCAQPGGPAVTEVGRLEELAVPRRCAPPLPRDVLEGSCPLPTASCLCADPAGLRPAATLRLSPARPAWP</sequence>
<organism evidence="2 3">
    <name type="scientific">Homo sapiens</name>
    <name type="common">Human</name>
    <dbReference type="NCBI Taxonomy" id="9606"/>
    <lineage>
        <taxon>Eukaryota</taxon>
        <taxon>Metazoa</taxon>
        <taxon>Chordata</taxon>
        <taxon>Craniata</taxon>
        <taxon>Vertebrata</taxon>
        <taxon>Euteleostomi</taxon>
        <taxon>Mammalia</taxon>
        <taxon>Eutheria</taxon>
        <taxon>Euarchontoglires</taxon>
        <taxon>Primates</taxon>
        <taxon>Haplorrhini</taxon>
        <taxon>Catarrhini</taxon>
        <taxon>Hominidae</taxon>
        <taxon>Homo</taxon>
    </lineage>
</organism>
<reference evidence="2 3" key="3">
    <citation type="journal article" date="2004" name="Nature">
        <title>The sequence and analysis of duplication-rich human chromosome 16.</title>
        <authorList>
            <person name="Martin J."/>
            <person name="Han C."/>
            <person name="Gordon L.A."/>
            <person name="Terry A."/>
            <person name="Prabhakar S."/>
            <person name="She X."/>
            <person name="Xie G."/>
            <person name="Hellsten U."/>
            <person name="Chan Y.M."/>
            <person name="Altherr M."/>
            <person name="Couronne O."/>
            <person name="Aerts A."/>
            <person name="Bajorek E."/>
            <person name="Black S."/>
            <person name="Blumer H."/>
            <person name="Branscomb E."/>
            <person name="Brown N.C."/>
            <person name="Bruno W.J."/>
            <person name="Buckingham J.M."/>
            <person name="Callen D.F."/>
            <person name="Campbell C.S."/>
            <person name="Campbell M.L."/>
            <person name="Campbell E.W."/>
            <person name="Caoile C."/>
            <person name="Challacombe J.F."/>
            <person name="Chasteen L.A."/>
            <person name="Chertkov O."/>
            <person name="Chi H.C."/>
            <person name="Christensen M."/>
            <person name="Clark L.M."/>
            <person name="Cohn J.D."/>
            <person name="Denys M."/>
            <person name="Detter J.C."/>
            <person name="Dickson M."/>
            <person name="Dimitrijevic-Bussod M."/>
            <person name="Escobar J."/>
            <person name="Fawcett J.J."/>
            <person name="Flowers D."/>
            <person name="Fotopulos D."/>
            <person name="Glavina T."/>
            <person name="Gomez M."/>
            <person name="Gonzales E."/>
            <person name="Goodstein D."/>
            <person name="Goodwin L.A."/>
            <person name="Grady D.L."/>
            <person name="Grigoriev I."/>
            <person name="Groza M."/>
            <person name="Hammon N."/>
            <person name="Hawkins T."/>
            <person name="Haydu L."/>
            <person name="Hildebrand C.E."/>
            <person name="Huang W."/>
            <person name="Israni S."/>
            <person name="Jett J."/>
            <person name="Jewett P.B."/>
            <person name="Kadner K."/>
            <person name="Kimball H."/>
            <person name="Kobayashi A."/>
            <person name="Krawczyk M.C."/>
            <person name="Leyba T."/>
            <person name="Longmire J.L."/>
            <person name="Lopez F."/>
            <person name="Lou Y."/>
            <person name="Lowry S."/>
            <person name="Ludeman T."/>
            <person name="Manohar C.F."/>
            <person name="Mark G.A."/>
            <person name="McMurray K.L."/>
            <person name="Meincke L.J."/>
            <person name="Morgan J."/>
            <person name="Moyzis R.K."/>
            <person name="Mundt M.O."/>
            <person name="Munk A.C."/>
            <person name="Nandkeshwar R.D."/>
            <person name="Pitluck S."/>
            <person name="Pollard M."/>
            <person name="Predki P."/>
            <person name="Parson-Quintana B."/>
            <person name="Ramirez L."/>
            <person name="Rash S."/>
            <person name="Retterer J."/>
            <person name="Ricke D.O."/>
            <person name="Robinson D.L."/>
            <person name="Rodriguez A."/>
            <person name="Salamov A."/>
            <person name="Saunders E.H."/>
            <person name="Scott D."/>
            <person name="Shough T."/>
            <person name="Stallings R.L."/>
            <person name="Stalvey M."/>
            <person name="Sutherland R.D."/>
            <person name="Tapia R."/>
            <person name="Tesmer J.G."/>
            <person name="Thayer N."/>
            <person name="Thompson L.S."/>
            <person name="Tice H."/>
            <person name="Torney D.C."/>
            <person name="Tran-Gyamfi M."/>
            <person name="Tsai M."/>
            <person name="Ulanovsky L.E."/>
            <person name="Ustaszewska A."/>
            <person name="Vo N."/>
            <person name="White P.S."/>
            <person name="Williams A.L."/>
            <person name="Wills P.L."/>
            <person name="Wu J.R."/>
            <person name="Wu K."/>
            <person name="Yang J."/>
            <person name="Dejong P."/>
            <person name="Bruce D."/>
            <person name="Doggett N.A."/>
            <person name="Deaven L."/>
            <person name="Schmutz J."/>
            <person name="Grimwood J."/>
            <person name="Richardson P."/>
            <person name="Rokhsar D.S."/>
            <person name="Eichler E.E."/>
            <person name="Gilna P."/>
            <person name="Lucas S.M."/>
            <person name="Myers R.M."/>
            <person name="Rubin E.M."/>
            <person name="Pennacchio L.A."/>
        </authorList>
    </citation>
    <scope>NUCLEOTIDE SEQUENCE [LARGE SCALE GENOMIC DNA]</scope>
</reference>
<dbReference type="GO" id="GO:0005813">
    <property type="term" value="C:centrosome"/>
    <property type="evidence" value="ECO:0000314"/>
    <property type="project" value="HPA"/>
</dbReference>
<dbReference type="Proteomes" id="UP000005640">
    <property type="component" value="Chromosome 16"/>
</dbReference>
<dbReference type="EMBL" id="AC010538">
    <property type="status" value="NOT_ANNOTATED_CDS"/>
    <property type="molecule type" value="Genomic_DNA"/>
</dbReference>
<evidence type="ECO:0000256" key="1">
    <source>
        <dbReference type="SAM" id="MobiDB-lite"/>
    </source>
</evidence>
<dbReference type="MassIVE" id="A0A6Q8PFF8"/>
<keyword evidence="3" id="KW-1185">Reference proteome</keyword>
<gene>
    <name evidence="2" type="primary">CHMP1A</name>
</gene>
<feature type="compositionally biased region" description="Basic and acidic residues" evidence="1">
    <location>
        <begin position="21"/>
        <end position="32"/>
    </location>
</feature>
<reference evidence="2" key="5">
    <citation type="submission" date="2025-09" db="UniProtKB">
        <authorList>
            <consortium name="Ensembl"/>
        </authorList>
    </citation>
    <scope>IDENTIFICATION</scope>
</reference>
<reference evidence="2" key="4">
    <citation type="submission" date="2025-08" db="UniProtKB">
        <authorList>
            <consortium name="Ensembl"/>
        </authorList>
    </citation>
    <scope>IDENTIFICATION</scope>
</reference>
<feature type="compositionally biased region" description="Basic and acidic residues" evidence="1">
    <location>
        <begin position="149"/>
        <end position="159"/>
    </location>
</feature>
<dbReference type="ExpressionAtlas" id="A0A6Q8PFF8">
    <property type="expression patterns" value="baseline and differential"/>
</dbReference>
<feature type="region of interest" description="Disordered" evidence="1">
    <location>
        <begin position="21"/>
        <end position="59"/>
    </location>
</feature>
<evidence type="ECO:0000313" key="3">
    <source>
        <dbReference type="Proteomes" id="UP000005640"/>
    </source>
</evidence>
<keyword evidence="4 5" id="KW-1267">Proteomics identification</keyword>
<dbReference type="Ensembl" id="ENST00000675536.1">
    <property type="protein sequence ID" value="ENSP00000501759.1"/>
    <property type="gene ID" value="ENSG00000131165.16"/>
</dbReference>
<evidence type="ECO:0007829" key="5">
    <source>
        <dbReference type="ProteomicsDB" id="A0A6Q8PFF8"/>
    </source>
</evidence>
<dbReference type="AlphaFoldDB" id="A0A6Q8PFF8"/>
<reference evidence="2 3" key="1">
    <citation type="journal article" date="2001" name="Nature">
        <title>Initial sequencing and analysis of the human genome.</title>
        <authorList>
            <consortium name="International Human Genome Sequencing Consortium"/>
            <person name="Lander E.S."/>
            <person name="Linton L.M."/>
            <person name="Birren B."/>
            <person name="Nusbaum C."/>
            <person name="Zody M.C."/>
            <person name="Baldwin J."/>
            <person name="Devon K."/>
            <person name="Dewar K."/>
            <person name="Doyle M."/>
            <person name="FitzHugh W."/>
            <person name="Funke R."/>
            <person name="Gage D."/>
            <person name="Harris K."/>
            <person name="Heaford A."/>
            <person name="Howland J."/>
            <person name="Kann L."/>
            <person name="Lehoczky J."/>
            <person name="LeVine R."/>
            <person name="McEwan P."/>
            <person name="McKernan K."/>
            <person name="Meldrim J."/>
            <person name="Mesirov J.P."/>
            <person name="Miranda C."/>
            <person name="Morris W."/>
            <person name="Naylor J."/>
            <person name="Raymond C."/>
            <person name="Rosetti M."/>
            <person name="Santos R."/>
            <person name="Sheridan A."/>
            <person name="Sougnez C."/>
            <person name="Stange-Thomann N."/>
            <person name="Stojanovic N."/>
            <person name="Subramanian A."/>
            <person name="Wyman D."/>
            <person name="Rogers J."/>
            <person name="Sulston J."/>
            <person name="Ainscough R."/>
            <person name="Beck S."/>
            <person name="Bentley D."/>
            <person name="Burton J."/>
            <person name="Clee C."/>
            <person name="Carter N."/>
            <person name="Coulson A."/>
            <person name="Deadman R."/>
            <person name="Deloukas P."/>
            <person name="Dunham A."/>
            <person name="Dunham I."/>
            <person name="Durbin R."/>
            <person name="French L."/>
            <person name="Grafham D."/>
            <person name="Gregory S."/>
            <person name="Hubbard T."/>
            <person name="Humphray S."/>
            <person name="Hunt A."/>
            <person name="Jones M."/>
            <person name="Lloyd C."/>
            <person name="McMurray A."/>
            <person name="Matthews L."/>
            <person name="Mercer S."/>
            <person name="Milne S."/>
            <person name="Mullikin J.C."/>
            <person name="Mungall A."/>
            <person name="Plumb R."/>
            <person name="Ross M."/>
            <person name="Shownkeen R."/>
            <person name="Sims S."/>
            <person name="Waterston R.H."/>
            <person name="Wilson R.K."/>
            <person name="Hillier L.W."/>
            <person name="McPherson J.D."/>
            <person name="Marra M.A."/>
            <person name="Mardis E.R."/>
            <person name="Fulton L.A."/>
            <person name="Chinwalla A.T."/>
            <person name="Pepin K.H."/>
            <person name="Gish W.R."/>
            <person name="Chissoe S.L."/>
            <person name="Wendl M.C."/>
            <person name="Delehaunty K.D."/>
            <person name="Miner T.L."/>
            <person name="Delehaunty A."/>
            <person name="Kramer J.B."/>
            <person name="Cook L.L."/>
            <person name="Fulton R.S."/>
            <person name="Johnson D.L."/>
            <person name="Minx P.J."/>
            <person name="Clifton S.W."/>
            <person name="Hawkins T."/>
            <person name="Branscomb E."/>
            <person name="Predki P."/>
            <person name="Richardson P."/>
            <person name="Wenning S."/>
            <person name="Slezak T."/>
            <person name="Doggett N."/>
            <person name="Cheng J.F."/>
            <person name="Olsen A."/>
            <person name="Lucas S."/>
            <person name="Elkin C."/>
            <person name="Uberbacher E."/>
            <person name="Frazier M."/>
            <person name="Gibbs R.A."/>
            <person name="Muzny D.M."/>
            <person name="Scherer S.E."/>
            <person name="Bouck J.B."/>
            <person name="Sodergren E.J."/>
            <person name="Worley K.C."/>
            <person name="Rives C.M."/>
            <person name="Gorrell J.H."/>
            <person name="Metzker M.L."/>
            <person name="Naylor S.L."/>
            <person name="Kucherlapati R.S."/>
            <person name="Nelson D.L."/>
            <person name="Weinstock G.M."/>
            <person name="Sakaki Y."/>
            <person name="Fujiyama A."/>
            <person name="Hattori M."/>
            <person name="Yada T."/>
            <person name="Toyoda A."/>
            <person name="Itoh T."/>
            <person name="Kawagoe C."/>
            <person name="Watanabe H."/>
            <person name="Totoki Y."/>
            <person name="Taylor T."/>
            <person name="Weissenbach J."/>
            <person name="Heilig R."/>
            <person name="Saurin W."/>
            <person name="Artiguenave F."/>
            <person name="Brottier P."/>
            <person name="Bruls T."/>
            <person name="Pelletier E."/>
            <person name="Robert C."/>
            <person name="Wincker P."/>
            <person name="Smith D.R."/>
            <person name="Doucette-Stamm L."/>
            <person name="Rubenfield M."/>
            <person name="Weinstock K."/>
            <person name="Lee H.M."/>
            <person name="Dubois J."/>
            <person name="Rosenthal A."/>
            <person name="Platzer M."/>
            <person name="Nyakatura G."/>
            <person name="Taudien S."/>
            <person name="Rump A."/>
            <person name="Yang H."/>
            <person name="Yu J."/>
            <person name="Wang J."/>
            <person name="Huang G."/>
            <person name="Gu J."/>
            <person name="Hood L."/>
            <person name="Rowen L."/>
            <person name="Madan A."/>
            <person name="Qin S."/>
            <person name="Davis R.W."/>
            <person name="Federspiel N.A."/>
            <person name="Abola A.P."/>
            <person name="Proctor M.J."/>
            <person name="Myers R.M."/>
            <person name="Schmutz J."/>
            <person name="Dickson M."/>
            <person name="Grimwood J."/>
            <person name="Cox D.R."/>
            <person name="Olson M.V."/>
            <person name="Kaul R."/>
            <person name="Raymond C."/>
            <person name="Shimizu N."/>
            <person name="Kawasaki K."/>
            <person name="Minoshima S."/>
            <person name="Evans G.A."/>
            <person name="Athanasiou M."/>
            <person name="Schultz R."/>
            <person name="Roe B.A."/>
            <person name="Chen F."/>
            <person name="Pan H."/>
            <person name="Ramser J."/>
            <person name="Lehrach H."/>
            <person name="Reinhardt R."/>
            <person name="McCombie W.R."/>
            <person name="de la Bastide M."/>
            <person name="Dedhia N."/>
            <person name="Blocker H."/>
            <person name="Hornischer K."/>
            <person name="Nordsiek G."/>
            <person name="Agarwala R."/>
            <person name="Aravind L."/>
            <person name="Bailey J.A."/>
            <person name="Bateman A."/>
            <person name="Batzoglou S."/>
            <person name="Birney E."/>
            <person name="Bork P."/>
            <person name="Brown D.G."/>
            <person name="Burge C.B."/>
            <person name="Cerutti L."/>
            <person name="Chen H.C."/>
            <person name="Church D."/>
            <person name="Clamp M."/>
            <person name="Copley R.R."/>
            <person name="Doerks T."/>
            <person name="Eddy S.R."/>
            <person name="Eichler E.E."/>
            <person name="Furey T.S."/>
            <person name="Galagan J."/>
            <person name="Gilbert J.G."/>
            <person name="Harmon C."/>
            <person name="Hayashizaki Y."/>
            <person name="Haussler D."/>
            <person name="Hermjakob H."/>
            <person name="Hokamp K."/>
            <person name="Jang W."/>
            <person name="Johnson L.S."/>
            <person name="Jones T.A."/>
            <person name="Kasif S."/>
            <person name="Kaspryzk A."/>
            <person name="Kennedy S."/>
            <person name="Kent W.J."/>
            <person name="Kitts P."/>
            <person name="Koonin E.V."/>
            <person name="Korf I."/>
            <person name="Kulp D."/>
            <person name="Lancet D."/>
            <person name="Lowe T.M."/>
            <person name="McLysaght A."/>
            <person name="Mikkelsen T."/>
            <person name="Moran J.V."/>
            <person name="Mulder N."/>
            <person name="Pollara V.J."/>
            <person name="Ponting C.P."/>
            <person name="Schuler G."/>
            <person name="Schultz J."/>
            <person name="Slater G."/>
            <person name="Smit A.F."/>
            <person name="Stupka E."/>
            <person name="Szustakowski J."/>
            <person name="Thierry-Mieg D."/>
            <person name="Thierry-Mieg J."/>
            <person name="Wagner L."/>
            <person name="Wallis J."/>
            <person name="Wheeler R."/>
            <person name="Williams A."/>
            <person name="Wolf Y.I."/>
            <person name="Wolfe K.H."/>
            <person name="Yang S.P."/>
            <person name="Yeh R.F."/>
            <person name="Collins F."/>
            <person name="Guyer M.S."/>
            <person name="Peterson J."/>
            <person name="Felsenfeld A."/>
            <person name="Wetterstrand K.A."/>
            <person name="Patrinos A."/>
            <person name="Morgan M.J."/>
            <person name="de Jong P."/>
            <person name="Catanese J.J."/>
            <person name="Osoegawa K."/>
            <person name="Shizuya H."/>
            <person name="Choi S."/>
            <person name="Chen Y.J."/>
        </authorList>
    </citation>
    <scope>NUCLEOTIDE SEQUENCE [LARGE SCALE GENOMIC DNA]</scope>
</reference>
<accession>A0A6Q8PFF8</accession>
<dbReference type="GeneTree" id="ENSGT00950000182832"/>
<dbReference type="GO" id="GO:0005654">
    <property type="term" value="C:nucleoplasm"/>
    <property type="evidence" value="ECO:0000314"/>
    <property type="project" value="HPA"/>
</dbReference>
<evidence type="ECO:0007829" key="4">
    <source>
        <dbReference type="PeptideAtlas" id="A0A6Q8PFF8"/>
    </source>
</evidence>
<dbReference type="SMR" id="A0A6Q8PFF8"/>